<evidence type="ECO:0000313" key="1">
    <source>
        <dbReference type="EMBL" id="KKL55848.1"/>
    </source>
</evidence>
<proteinExistence type="predicted"/>
<dbReference type="EMBL" id="LAZR01030691">
    <property type="protein sequence ID" value="KKL55848.1"/>
    <property type="molecule type" value="Genomic_DNA"/>
</dbReference>
<name>A0A0F9D2B6_9ZZZZ</name>
<protein>
    <submittedName>
        <fullName evidence="1">Uncharacterized protein</fullName>
    </submittedName>
</protein>
<dbReference type="AlphaFoldDB" id="A0A0F9D2B6"/>
<reference evidence="1" key="1">
    <citation type="journal article" date="2015" name="Nature">
        <title>Complex archaea that bridge the gap between prokaryotes and eukaryotes.</title>
        <authorList>
            <person name="Spang A."/>
            <person name="Saw J.H."/>
            <person name="Jorgensen S.L."/>
            <person name="Zaremba-Niedzwiedzka K."/>
            <person name="Martijn J."/>
            <person name="Lind A.E."/>
            <person name="van Eijk R."/>
            <person name="Schleper C."/>
            <person name="Guy L."/>
            <person name="Ettema T.J."/>
        </authorList>
    </citation>
    <scope>NUCLEOTIDE SEQUENCE</scope>
</reference>
<feature type="non-terminal residue" evidence="1">
    <location>
        <position position="1"/>
    </location>
</feature>
<sequence length="69" mass="7840">YVLPGQYDVHIQSGDQVVTLRDQETQSEELLGPDSRWDNPIEERLRVLEAQVVELFEMVMGDTIAEPPG</sequence>
<comment type="caution">
    <text evidence="1">The sequence shown here is derived from an EMBL/GenBank/DDBJ whole genome shotgun (WGS) entry which is preliminary data.</text>
</comment>
<organism evidence="1">
    <name type="scientific">marine sediment metagenome</name>
    <dbReference type="NCBI Taxonomy" id="412755"/>
    <lineage>
        <taxon>unclassified sequences</taxon>
        <taxon>metagenomes</taxon>
        <taxon>ecological metagenomes</taxon>
    </lineage>
</organism>
<gene>
    <name evidence="1" type="ORF">LCGC14_2251270</name>
</gene>
<accession>A0A0F9D2B6</accession>